<accession>A0ABN5VSL4</accession>
<protein>
    <recommendedName>
        <fullName evidence="4">Hydrolytic protein</fullName>
    </recommendedName>
</protein>
<evidence type="ECO:0008006" key="4">
    <source>
        <dbReference type="Google" id="ProtNLM"/>
    </source>
</evidence>
<dbReference type="Proteomes" id="UP001321542">
    <property type="component" value="Chromosome"/>
</dbReference>
<dbReference type="EMBL" id="AP018448">
    <property type="protein sequence ID" value="BBC35503.1"/>
    <property type="molecule type" value="Genomic_DNA"/>
</dbReference>
<evidence type="ECO:0000313" key="2">
    <source>
        <dbReference type="EMBL" id="BBC35503.1"/>
    </source>
</evidence>
<gene>
    <name evidence="2" type="ORF">SGFS_067970</name>
</gene>
<name>A0ABN5VSL4_9ACTN</name>
<feature type="region of interest" description="Disordered" evidence="1">
    <location>
        <begin position="297"/>
        <end position="316"/>
    </location>
</feature>
<keyword evidence="3" id="KW-1185">Reference proteome</keyword>
<organism evidence="2 3">
    <name type="scientific">Streptomyces graminofaciens</name>
    <dbReference type="NCBI Taxonomy" id="68212"/>
    <lineage>
        <taxon>Bacteria</taxon>
        <taxon>Bacillati</taxon>
        <taxon>Actinomycetota</taxon>
        <taxon>Actinomycetes</taxon>
        <taxon>Kitasatosporales</taxon>
        <taxon>Streptomycetaceae</taxon>
        <taxon>Streptomyces</taxon>
    </lineage>
</organism>
<evidence type="ECO:0000313" key="3">
    <source>
        <dbReference type="Proteomes" id="UP001321542"/>
    </source>
</evidence>
<reference evidence="2 3" key="2">
    <citation type="journal article" date="2023" name="ChemBioChem">
        <title>Acyltransferase Domain Exchange between Two Independent Type I Polyketide Synthases in the Same Producer Strain of Macrolide Antibiotics.</title>
        <authorList>
            <person name="Kudo F."/>
            <person name="Kishikawa K."/>
            <person name="Tsuboi K."/>
            <person name="Kido T."/>
            <person name="Usui T."/>
            <person name="Hashimoto J."/>
            <person name="Shin-Ya K."/>
            <person name="Miyanaga A."/>
            <person name="Eguchi T."/>
        </authorList>
    </citation>
    <scope>NUCLEOTIDE SEQUENCE [LARGE SCALE GENOMIC DNA]</scope>
    <source>
        <strain evidence="2 3">A-8890</strain>
    </source>
</reference>
<evidence type="ECO:0000256" key="1">
    <source>
        <dbReference type="SAM" id="MobiDB-lite"/>
    </source>
</evidence>
<sequence>MIFLQSGAMTASARLDPPSLSVEPGGSQRVTLHVRNGGDIVEAYRFEVVGAPSAWSAVEPAELSLYPGTGDTVTLTFQPPKAPDTSVGQLPFAVRVLPVERPQDVTIPEGTVEVLPFHAVESELLPRSNRGRLRAGFQVAVRNHGNMPADVTLGAWDTDEKLRYRVHPAKAELAPGEQGHLKLTVRPRHRILRGAVQRHAFQVRVARDGQPGEPLDGAYEQRPLVPALLPKALALAAAAATALTAAWFGLLKPTITSTAGAAVTSQASQAVQSEVKKRQKEVASVASAAASESAKAKAEAGAGTKPSAQPSGAASGAAASGAEGANFYTPLSVRAKAGANAGATFTVPKGKTFLISDMVLQNPQGDSGTLTLNIDGSQVSLLALENFRDMDSPWVTPLRVPAGGKVTMTVDCRTPGAPPSAPKPTTCAESALLNGKMVKS</sequence>
<proteinExistence type="predicted"/>
<reference evidence="2 3" key="1">
    <citation type="journal article" date="2010" name="ChemBioChem">
        <title>Cloning and characterization of the biosynthetic gene cluster of 16-membered macrolide antibiotic FD-891: involvement of a dual functional cytochrome P450 monooxygenase catalyzing epoxidation and hydroxylation.</title>
        <authorList>
            <person name="Kudo F."/>
            <person name="Motegi A."/>
            <person name="Mizoue K."/>
            <person name="Eguchi T."/>
        </authorList>
    </citation>
    <scope>NUCLEOTIDE SEQUENCE [LARGE SCALE GENOMIC DNA]</scope>
    <source>
        <strain evidence="2 3">A-8890</strain>
    </source>
</reference>